<proteinExistence type="predicted"/>
<accession>A0AB38I4Q7</accession>
<evidence type="ECO:0000256" key="1">
    <source>
        <dbReference type="SAM" id="MobiDB-lite"/>
    </source>
</evidence>
<dbReference type="AlphaFoldDB" id="A0AB38I4Q7"/>
<organism evidence="2 3">
    <name type="scientific">Rhizobium ruizarguesonis</name>
    <dbReference type="NCBI Taxonomy" id="2081791"/>
    <lineage>
        <taxon>Bacteria</taxon>
        <taxon>Pseudomonadati</taxon>
        <taxon>Pseudomonadota</taxon>
        <taxon>Alphaproteobacteria</taxon>
        <taxon>Hyphomicrobiales</taxon>
        <taxon>Rhizobiaceae</taxon>
        <taxon>Rhizobium/Agrobacterium group</taxon>
        <taxon>Rhizobium</taxon>
    </lineage>
</organism>
<gene>
    <name evidence="2" type="ORF">ELH40_12110</name>
</gene>
<comment type="caution">
    <text evidence="2">The sequence shown here is derived from an EMBL/GenBank/DDBJ whole genome shotgun (WGS) entry which is preliminary data.</text>
</comment>
<dbReference type="Proteomes" id="UP000294215">
    <property type="component" value="Unassembled WGS sequence"/>
</dbReference>
<dbReference type="RefSeq" id="WP_130774525.1">
    <property type="nucleotide sequence ID" value="NZ_SIMR01000001.1"/>
</dbReference>
<evidence type="ECO:0000313" key="3">
    <source>
        <dbReference type="Proteomes" id="UP000294215"/>
    </source>
</evidence>
<protein>
    <submittedName>
        <fullName evidence="2">Uncharacterized protein</fullName>
    </submittedName>
</protein>
<name>A0AB38I4Q7_9HYPH</name>
<evidence type="ECO:0000313" key="2">
    <source>
        <dbReference type="EMBL" id="TBC15618.1"/>
    </source>
</evidence>
<dbReference type="EMBL" id="SIMR01000001">
    <property type="protein sequence ID" value="TBC15618.1"/>
    <property type="molecule type" value="Genomic_DNA"/>
</dbReference>
<feature type="region of interest" description="Disordered" evidence="1">
    <location>
        <begin position="1"/>
        <end position="23"/>
    </location>
</feature>
<reference evidence="2 3" key="1">
    <citation type="submission" date="2019-02" db="EMBL/GenBank/DDBJ databases">
        <title>The genomic architecture of introgression among sibling species of bacteria.</title>
        <authorList>
            <person name="Cavassim M.I.A."/>
            <person name="Moeskjaer S."/>
            <person name="Moslemi C."/>
            <person name="Fields B."/>
            <person name="Bachmann A."/>
            <person name="Vilhjalmsson B."/>
            <person name="Schierup M.H."/>
            <person name="Young J.P.W."/>
            <person name="Andersen S.U."/>
        </authorList>
    </citation>
    <scope>NUCLEOTIDE SEQUENCE [LARGE SCALE GENOMIC DNA]</scope>
    <source>
        <strain evidence="2 3">SM92</strain>
    </source>
</reference>
<sequence length="85" mass="9308">MNSDKSANDPRGPQVNPSLKSGTANVARVLAAGRSASIWDRVIEEEHARIRGMCRMTYSADRNNGWIVGRHVGPTLLKLHSPTAR</sequence>